<name>A0A2U2MZB6_9GAMM</name>
<dbReference type="EMBL" id="QFFI01000022">
    <property type="protein sequence ID" value="PWG62158.1"/>
    <property type="molecule type" value="Genomic_DNA"/>
</dbReference>
<accession>A0A2U2MZB6</accession>
<protein>
    <recommendedName>
        <fullName evidence="3">Cation/multidrug efflux pump</fullName>
    </recommendedName>
</protein>
<organism evidence="1 2">
    <name type="scientific">Sediminicurvatus halobius</name>
    <dbReference type="NCBI Taxonomy" id="2182432"/>
    <lineage>
        <taxon>Bacteria</taxon>
        <taxon>Pseudomonadati</taxon>
        <taxon>Pseudomonadota</taxon>
        <taxon>Gammaproteobacteria</taxon>
        <taxon>Chromatiales</taxon>
        <taxon>Ectothiorhodospiraceae</taxon>
        <taxon>Sediminicurvatus</taxon>
    </lineage>
</organism>
<dbReference type="AlphaFoldDB" id="A0A2U2MZB6"/>
<gene>
    <name evidence="1" type="ORF">DEM34_13580</name>
</gene>
<sequence>MALLSVLAAVLAVAGLLLLLRGLARLRRLRLVSGCACGAGGCALVALGLALAAAGLNLATYQRLTAETPAATLEVTRSGPERYHVLLERPGGAIARQYPLTGDEWQLDARILRWRGPAALLGLDTRFRLERLSGRYQDADTASRQPPSVHDLAGERGLDVWRAATGLSRWLPLVDARYGSAAYLPLADGASYTITVGRDGLIARPANEAAERAIEAW</sequence>
<proteinExistence type="predicted"/>
<dbReference type="OrthoDB" id="9156649at2"/>
<evidence type="ECO:0008006" key="3">
    <source>
        <dbReference type="Google" id="ProtNLM"/>
    </source>
</evidence>
<dbReference type="Proteomes" id="UP000245474">
    <property type="component" value="Unassembled WGS sequence"/>
</dbReference>
<reference evidence="1 2" key="1">
    <citation type="submission" date="2018-05" db="EMBL/GenBank/DDBJ databases">
        <title>Spiribacter halobius sp. nov., a moderately halophilic bacterium isolated from marine solar saltern.</title>
        <authorList>
            <person name="Zheng W.-S."/>
            <person name="Lu D.-C."/>
            <person name="Du Z.-J."/>
        </authorList>
    </citation>
    <scope>NUCLEOTIDE SEQUENCE [LARGE SCALE GENOMIC DNA]</scope>
    <source>
        <strain evidence="1 2">E85</strain>
    </source>
</reference>
<dbReference type="RefSeq" id="WP_109679361.1">
    <property type="nucleotide sequence ID" value="NZ_CP086615.1"/>
</dbReference>
<evidence type="ECO:0000313" key="2">
    <source>
        <dbReference type="Proteomes" id="UP000245474"/>
    </source>
</evidence>
<keyword evidence="2" id="KW-1185">Reference proteome</keyword>
<evidence type="ECO:0000313" key="1">
    <source>
        <dbReference type="EMBL" id="PWG62158.1"/>
    </source>
</evidence>
<comment type="caution">
    <text evidence="1">The sequence shown here is derived from an EMBL/GenBank/DDBJ whole genome shotgun (WGS) entry which is preliminary data.</text>
</comment>